<dbReference type="InterPro" id="IPR052554">
    <property type="entry name" value="2-oxoglutarate_synth_KorC"/>
</dbReference>
<dbReference type="EMBL" id="CP058559">
    <property type="protein sequence ID" value="QNO13910.1"/>
    <property type="molecule type" value="Genomic_DNA"/>
</dbReference>
<dbReference type="SUPFAM" id="SSF53323">
    <property type="entry name" value="Pyruvate-ferredoxin oxidoreductase, PFOR, domain III"/>
    <property type="match status" value="1"/>
</dbReference>
<name>A0A7G9W5E8_ALKCA</name>
<dbReference type="AlphaFoldDB" id="A0A7G9W5E8"/>
<dbReference type="Pfam" id="PF01558">
    <property type="entry name" value="POR"/>
    <property type="match status" value="1"/>
</dbReference>
<keyword evidence="1" id="KW-0560">Oxidoreductase</keyword>
<evidence type="ECO:0000256" key="1">
    <source>
        <dbReference type="ARBA" id="ARBA00023002"/>
    </source>
</evidence>
<evidence type="ECO:0000259" key="2">
    <source>
        <dbReference type="Pfam" id="PF01558"/>
    </source>
</evidence>
<dbReference type="InterPro" id="IPR019752">
    <property type="entry name" value="Pyrv/ketoisovalerate_OxRed_cat"/>
</dbReference>
<evidence type="ECO:0000313" key="3">
    <source>
        <dbReference type="EMBL" id="QNO13910.1"/>
    </source>
</evidence>
<protein>
    <submittedName>
        <fullName evidence="3">2-oxoacid:acceptor oxidoreductase family protein</fullName>
    </submittedName>
</protein>
<dbReference type="PANTHER" id="PTHR42730">
    <property type="entry name" value="2-OXOGLUTARATE SYNTHASE SUBUNIT KORC"/>
    <property type="match status" value="1"/>
</dbReference>
<dbReference type="Gene3D" id="3.40.920.10">
    <property type="entry name" value="Pyruvate-ferredoxin oxidoreductase, PFOR, domain III"/>
    <property type="match status" value="1"/>
</dbReference>
<dbReference type="InterPro" id="IPR002869">
    <property type="entry name" value="Pyrv_flavodox_OxRed_cen"/>
</dbReference>
<dbReference type="RefSeq" id="WP_213167574.1">
    <property type="nucleotide sequence ID" value="NZ_CP058559.1"/>
</dbReference>
<evidence type="ECO:0000313" key="4">
    <source>
        <dbReference type="Proteomes" id="UP000516160"/>
    </source>
</evidence>
<organism evidence="3 4">
    <name type="scientific">Alkalicella caledoniensis</name>
    <dbReference type="NCBI Taxonomy" id="2731377"/>
    <lineage>
        <taxon>Bacteria</taxon>
        <taxon>Bacillati</taxon>
        <taxon>Bacillota</taxon>
        <taxon>Clostridia</taxon>
        <taxon>Eubacteriales</taxon>
        <taxon>Proteinivoracaceae</taxon>
        <taxon>Alkalicella</taxon>
    </lineage>
</organism>
<dbReference type="PANTHER" id="PTHR42730:SF1">
    <property type="entry name" value="2-OXOGLUTARATE SYNTHASE SUBUNIT KORC"/>
    <property type="match status" value="1"/>
</dbReference>
<gene>
    <name evidence="3" type="ORF">HYG86_03565</name>
</gene>
<accession>A0A7G9W5E8</accession>
<proteinExistence type="predicted"/>
<keyword evidence="4" id="KW-1185">Reference proteome</keyword>
<dbReference type="KEGG" id="acae:HYG86_03565"/>
<dbReference type="GO" id="GO:0016903">
    <property type="term" value="F:oxidoreductase activity, acting on the aldehyde or oxo group of donors"/>
    <property type="evidence" value="ECO:0007669"/>
    <property type="project" value="InterPro"/>
</dbReference>
<dbReference type="Proteomes" id="UP000516160">
    <property type="component" value="Chromosome"/>
</dbReference>
<reference evidence="3 4" key="1">
    <citation type="submission" date="2020-07" db="EMBL/GenBank/DDBJ databases">
        <title>Alkalicella. sp. LB2 genome.</title>
        <authorList>
            <person name="Postec A."/>
            <person name="Quemeneur M."/>
        </authorList>
    </citation>
    <scope>NUCLEOTIDE SEQUENCE [LARGE SCALE GENOMIC DNA]</scope>
    <source>
        <strain evidence="3 4">LB2</strain>
    </source>
</reference>
<sequence>MNRKRKELFIAGSGGQGIILAGHILSKAASLKGLKVTQTQNYGPEARGGSSKCEVIISMRDIAFPKVTKPDIAVFLTTASYEKFVGSIKENTLVLMDGLARGKGESVPFRGTCRQYFDTELFANSILLGYLAARFNLAEKEYFYQALELLIPAAMEKNKEAFKIGYRMGKEVI</sequence>
<feature type="domain" description="Pyruvate/ketoisovalerate oxidoreductase catalytic" evidence="2">
    <location>
        <begin position="14"/>
        <end position="166"/>
    </location>
</feature>